<feature type="transmembrane region" description="Helical" evidence="6">
    <location>
        <begin position="35"/>
        <end position="55"/>
    </location>
</feature>
<dbReference type="SUPFAM" id="SSF103481">
    <property type="entry name" value="Multidrug resistance efflux transporter EmrE"/>
    <property type="match status" value="2"/>
</dbReference>
<evidence type="ECO:0000256" key="3">
    <source>
        <dbReference type="ARBA" id="ARBA00022692"/>
    </source>
</evidence>
<evidence type="ECO:0000256" key="2">
    <source>
        <dbReference type="ARBA" id="ARBA00007362"/>
    </source>
</evidence>
<evidence type="ECO:0000313" key="8">
    <source>
        <dbReference type="EMBL" id="SDC27956.1"/>
    </source>
</evidence>
<evidence type="ECO:0000313" key="9">
    <source>
        <dbReference type="Proteomes" id="UP000199387"/>
    </source>
</evidence>
<reference evidence="8 9" key="1">
    <citation type="submission" date="2016-10" db="EMBL/GenBank/DDBJ databases">
        <authorList>
            <person name="de Groot N.N."/>
        </authorList>
    </citation>
    <scope>NUCLEOTIDE SEQUENCE [LARGE SCALE GENOMIC DNA]</scope>
    <source>
        <strain evidence="8 9">DSM 45514</strain>
    </source>
</reference>
<name>A0A1G6KCB8_9BACL</name>
<evidence type="ECO:0000256" key="4">
    <source>
        <dbReference type="ARBA" id="ARBA00022989"/>
    </source>
</evidence>
<dbReference type="EMBL" id="FMZA01000005">
    <property type="protein sequence ID" value="SDC27956.1"/>
    <property type="molecule type" value="Genomic_DNA"/>
</dbReference>
<evidence type="ECO:0000256" key="1">
    <source>
        <dbReference type="ARBA" id="ARBA00004127"/>
    </source>
</evidence>
<dbReference type="AlphaFoldDB" id="A0A1G6KCB8"/>
<dbReference type="Pfam" id="PF00892">
    <property type="entry name" value="EamA"/>
    <property type="match status" value="2"/>
</dbReference>
<dbReference type="InterPro" id="IPR050638">
    <property type="entry name" value="AA-Vitamin_Transporters"/>
</dbReference>
<organism evidence="8 9">
    <name type="scientific">Melghirimyces thermohalophilus</name>
    <dbReference type="NCBI Taxonomy" id="1236220"/>
    <lineage>
        <taxon>Bacteria</taxon>
        <taxon>Bacillati</taxon>
        <taxon>Bacillota</taxon>
        <taxon>Bacilli</taxon>
        <taxon>Bacillales</taxon>
        <taxon>Thermoactinomycetaceae</taxon>
        <taxon>Melghirimyces</taxon>
    </lineage>
</organism>
<comment type="similarity">
    <text evidence="2">Belongs to the EamA transporter family.</text>
</comment>
<evidence type="ECO:0000256" key="5">
    <source>
        <dbReference type="ARBA" id="ARBA00023136"/>
    </source>
</evidence>
<keyword evidence="5 6" id="KW-0472">Membrane</keyword>
<dbReference type="InterPro" id="IPR037185">
    <property type="entry name" value="EmrE-like"/>
</dbReference>
<evidence type="ECO:0000256" key="6">
    <source>
        <dbReference type="SAM" id="Phobius"/>
    </source>
</evidence>
<feature type="transmembrane region" description="Helical" evidence="6">
    <location>
        <begin position="146"/>
        <end position="165"/>
    </location>
</feature>
<feature type="transmembrane region" description="Helical" evidence="6">
    <location>
        <begin position="116"/>
        <end position="134"/>
    </location>
</feature>
<protein>
    <submittedName>
        <fullName evidence="8">Uncharacterized membrane protein</fullName>
    </submittedName>
</protein>
<evidence type="ECO:0000259" key="7">
    <source>
        <dbReference type="Pfam" id="PF00892"/>
    </source>
</evidence>
<dbReference type="GO" id="GO:0016020">
    <property type="term" value="C:membrane"/>
    <property type="evidence" value="ECO:0007669"/>
    <property type="project" value="UniProtKB-SubCell"/>
</dbReference>
<dbReference type="RefSeq" id="WP_091567324.1">
    <property type="nucleotide sequence ID" value="NZ_FMZA01000005.1"/>
</dbReference>
<dbReference type="OrthoDB" id="9806718at2"/>
<gene>
    <name evidence="8" type="ORF">SAMN04488112_105150</name>
</gene>
<dbReference type="Gene3D" id="1.10.3730.20">
    <property type="match status" value="2"/>
</dbReference>
<proteinExistence type="inferred from homology"/>
<feature type="transmembrane region" description="Helical" evidence="6">
    <location>
        <begin position="90"/>
        <end position="110"/>
    </location>
</feature>
<dbReference type="Proteomes" id="UP000199387">
    <property type="component" value="Unassembled WGS sequence"/>
</dbReference>
<sequence>MWFLWALLSPLTFGVSGFLMKASSARLGSVPHTLWGLYLSGTLGFAVWLAFSGAFRLDAAVLLGGVAVSLGSAAGNWLFMLALQRGPASLTSPLVNTNILLVIAISVAFYGERLSAMEWTGVALLVLAVFLIPIDPDENLSIRDRTWYGLVVTATILFTFRNGGLKVTDEWGLAGESVLFYGYLFSLGWMTVELVRKHPRTPAASARNGLQWGLAAGIFSFAGMQLYAIALIEGPASIVAPLFATNSLVVALLSIHFFRERLSKLQAASLALLIVGLALSRM</sequence>
<feature type="domain" description="EamA" evidence="7">
    <location>
        <begin position="2"/>
        <end position="132"/>
    </location>
</feature>
<feature type="domain" description="EamA" evidence="7">
    <location>
        <begin position="179"/>
        <end position="280"/>
    </location>
</feature>
<feature type="transmembrane region" description="Helical" evidence="6">
    <location>
        <begin position="61"/>
        <end position="83"/>
    </location>
</feature>
<comment type="subcellular location">
    <subcellularLocation>
        <location evidence="1">Endomembrane system</location>
        <topology evidence="1">Multi-pass membrane protein</topology>
    </subcellularLocation>
</comment>
<dbReference type="PANTHER" id="PTHR32322:SF2">
    <property type="entry name" value="EAMA DOMAIN-CONTAINING PROTEIN"/>
    <property type="match status" value="1"/>
</dbReference>
<feature type="transmembrane region" description="Helical" evidence="6">
    <location>
        <begin position="212"/>
        <end position="232"/>
    </location>
</feature>
<keyword evidence="9" id="KW-1185">Reference proteome</keyword>
<dbReference type="PANTHER" id="PTHR32322">
    <property type="entry name" value="INNER MEMBRANE TRANSPORTER"/>
    <property type="match status" value="1"/>
</dbReference>
<feature type="transmembrane region" description="Helical" evidence="6">
    <location>
        <begin position="6"/>
        <end position="23"/>
    </location>
</feature>
<keyword evidence="4 6" id="KW-1133">Transmembrane helix</keyword>
<keyword evidence="3 6" id="KW-0812">Transmembrane</keyword>
<dbReference type="InterPro" id="IPR000620">
    <property type="entry name" value="EamA_dom"/>
</dbReference>
<feature type="transmembrane region" description="Helical" evidence="6">
    <location>
        <begin position="171"/>
        <end position="192"/>
    </location>
</feature>
<dbReference type="STRING" id="1236220.SAMN04488112_105150"/>
<feature type="transmembrane region" description="Helical" evidence="6">
    <location>
        <begin position="238"/>
        <end position="258"/>
    </location>
</feature>
<accession>A0A1G6KCB8</accession>